<evidence type="ECO:0000256" key="1">
    <source>
        <dbReference type="SAM" id="MobiDB-lite"/>
    </source>
</evidence>
<proteinExistence type="predicted"/>
<gene>
    <name evidence="2" type="ORF">J2T10_000097</name>
</gene>
<sequence>MADDRYFIKVHDGFPEHPKTIGLSDKAFRAVVEFWCYSHRQETDGKIPLALFNRLPPKVRKELLVDYAIMRETHVEMHDYLEHQQSAQEIAELRQKRSEAGRLGGKTKANRLASAKANAKQTGSKPLADKDIDKDLATNVAKSKDAQARPHPDEFLDWYLEYPRKTGRAAAERAYAKARELVSAETLLAGVRAYASDPNRVPEFTKHPATWLNGGCWDDEPLPPRRGNGPDHGQRALAKGMELLQGWEAQHQHEPILELEA</sequence>
<organism evidence="2 3">
    <name type="scientific">Paenarthrobacter nicotinovorans</name>
    <name type="common">Arthrobacter nicotinovorans</name>
    <dbReference type="NCBI Taxonomy" id="29320"/>
    <lineage>
        <taxon>Bacteria</taxon>
        <taxon>Bacillati</taxon>
        <taxon>Actinomycetota</taxon>
        <taxon>Actinomycetes</taxon>
        <taxon>Micrococcales</taxon>
        <taxon>Micrococcaceae</taxon>
        <taxon>Paenarthrobacter</taxon>
    </lineage>
</organism>
<comment type="caution">
    <text evidence="2">The sequence shown here is derived from an EMBL/GenBank/DDBJ whole genome shotgun (WGS) entry which is preliminary data.</text>
</comment>
<feature type="region of interest" description="Disordered" evidence="1">
    <location>
        <begin position="95"/>
        <end position="129"/>
    </location>
</feature>
<evidence type="ECO:0000313" key="3">
    <source>
        <dbReference type="Proteomes" id="UP001244563"/>
    </source>
</evidence>
<name>A0ABT9TFQ5_PAENI</name>
<dbReference type="Proteomes" id="UP001244563">
    <property type="component" value="Unassembled WGS sequence"/>
</dbReference>
<accession>A0ABT9TFQ5</accession>
<protein>
    <submittedName>
        <fullName evidence="2">General stress protein YciG</fullName>
    </submittedName>
</protein>
<keyword evidence="3" id="KW-1185">Reference proteome</keyword>
<reference evidence="2 3" key="1">
    <citation type="submission" date="2023-07" db="EMBL/GenBank/DDBJ databases">
        <title>Sorghum-associated microbial communities from plants grown in Nebraska, USA.</title>
        <authorList>
            <person name="Schachtman D."/>
        </authorList>
    </citation>
    <scope>NUCLEOTIDE SEQUENCE [LARGE SCALE GENOMIC DNA]</scope>
    <source>
        <strain evidence="2 3">CC523</strain>
    </source>
</reference>
<evidence type="ECO:0000313" key="2">
    <source>
        <dbReference type="EMBL" id="MDQ0100478.1"/>
    </source>
</evidence>
<dbReference type="RefSeq" id="WP_306876558.1">
    <property type="nucleotide sequence ID" value="NZ_JAUSSW010000001.1"/>
</dbReference>
<dbReference type="EMBL" id="JAUSSW010000001">
    <property type="protein sequence ID" value="MDQ0100478.1"/>
    <property type="molecule type" value="Genomic_DNA"/>
</dbReference>